<feature type="chain" id="PRO_5041045607" evidence="7">
    <location>
        <begin position="21"/>
        <end position="550"/>
    </location>
</feature>
<dbReference type="GeneID" id="69589774"/>
<evidence type="ECO:0000256" key="4">
    <source>
        <dbReference type="PIRSR" id="PIRSR606710-1"/>
    </source>
</evidence>
<reference evidence="10" key="2">
    <citation type="submission" date="2022-08" db="EMBL/GenBank/DDBJ databases">
        <title>Genome Sequencing of Bacteroides fragilis Group Isolates with Nanopore Technology.</title>
        <authorList>
            <person name="Tisza M.J."/>
            <person name="Smith D."/>
            <person name="Dekker J.P."/>
        </authorList>
    </citation>
    <scope>NUCLEOTIDE SEQUENCE</scope>
    <source>
        <strain evidence="10">BFG-527</strain>
    </source>
</reference>
<evidence type="ECO:0000313" key="9">
    <source>
        <dbReference type="EMBL" id="CUP56499.1"/>
    </source>
</evidence>
<dbReference type="EC" id="3.2.1.37" evidence="9"/>
<dbReference type="GO" id="GO:0009044">
    <property type="term" value="F:xylan 1,4-beta-xylosidase activity"/>
    <property type="evidence" value="ECO:0007669"/>
    <property type="project" value="UniProtKB-EC"/>
</dbReference>
<dbReference type="AlphaFoldDB" id="A0A174PF09"/>
<keyword evidence="2 6" id="KW-0378">Hydrolase</keyword>
<dbReference type="Gene3D" id="2.60.120.200">
    <property type="match status" value="1"/>
</dbReference>
<feature type="domain" description="Beta-xylosidase C-terminal Concanavalin A-like" evidence="8">
    <location>
        <begin position="342"/>
        <end position="547"/>
    </location>
</feature>
<evidence type="ECO:0000256" key="3">
    <source>
        <dbReference type="ARBA" id="ARBA00023295"/>
    </source>
</evidence>
<dbReference type="Proteomes" id="UP000095606">
    <property type="component" value="Unassembled WGS sequence"/>
</dbReference>
<keyword evidence="7" id="KW-0732">Signal</keyword>
<protein>
    <submittedName>
        <fullName evidence="9">Beta-xylosidase</fullName>
        <ecNumber evidence="9">3.2.1.37</ecNumber>
    </submittedName>
    <submittedName>
        <fullName evidence="10">Glycoside hydrolase 43 family protein</fullName>
    </submittedName>
</protein>
<gene>
    <name evidence="9" type="primary">xynB_4</name>
    <name evidence="9" type="ORF">ERS852461_02874</name>
    <name evidence="10" type="ORF">NXY30_14905</name>
</gene>
<dbReference type="Proteomes" id="UP001060104">
    <property type="component" value="Chromosome"/>
</dbReference>
<dbReference type="PANTHER" id="PTHR42812:SF12">
    <property type="entry name" value="BETA-XYLOSIDASE-RELATED"/>
    <property type="match status" value="1"/>
</dbReference>
<dbReference type="SUPFAM" id="SSF49899">
    <property type="entry name" value="Concanavalin A-like lectins/glucanases"/>
    <property type="match status" value="1"/>
</dbReference>
<evidence type="ECO:0000256" key="2">
    <source>
        <dbReference type="ARBA" id="ARBA00022801"/>
    </source>
</evidence>
<dbReference type="CDD" id="cd09001">
    <property type="entry name" value="GH43_FsAxh1-like"/>
    <property type="match status" value="1"/>
</dbReference>
<keyword evidence="3 6" id="KW-0326">Glycosidase</keyword>
<feature type="site" description="Important for catalytic activity, responsible for pKa modulation of the active site Glu and correct orientation of both the proton donor and substrate" evidence="5">
    <location>
        <position position="155"/>
    </location>
</feature>
<evidence type="ECO:0000313" key="11">
    <source>
        <dbReference type="Proteomes" id="UP000095606"/>
    </source>
</evidence>
<accession>A0A3E5G381</accession>
<evidence type="ECO:0000256" key="7">
    <source>
        <dbReference type="SAM" id="SignalP"/>
    </source>
</evidence>
<feature type="active site" description="Proton donor" evidence="4">
    <location>
        <position position="214"/>
    </location>
</feature>
<sequence length="550" mass="61631">MRKKTLFIAGMMACCFVASAQEISRTWVADKGDGTYQNPVLYADYSDPDVCAAGDDFYMTASSFNCIPGLPILHSNDLVNWSLVNYALPVQEPQEFFDKAQHGKGVWAPAIRFHNGEFYIYWGDPDYGIYLIKAKDPEGEWTKPVLVKAGKGMIDPTPLWDEDGKVYLIHAYAGSRSGVNSILVICELNAEGTEVISDPVMVFDGNDGKNHTVEGPKLYKRNGYYYIFAPAGGVATGWQLVLRSRNIYGPYESKIVMAQGKTTVNGPHQGGWVDTNTGESWFVHFQDQGAYGRVIHLNPMKWINDWPVIGADKDMDGCGEPVTTYKKPNVGRTYPVATPPESDEFNTRHLGLQWQWHANKKDTYGFTTDLGYIRLYAGSLSKEFVNFWEVPNLLMQKFPAEEFTATAKLTFTAKQDGEQAGIIVMGWDYSYLSVRKASDKFILQQAVCKDAEQQNPEQVKELASFPVEYLKMPGVADNEWKTVYLRVKVTKGAVCTFAYSLNGKKYTTVGDAFTARQGKWIGAKVGLFCVTPNDGNRGWADVDWFRMTNE</sequence>
<feature type="active site" description="Proton acceptor" evidence="4">
    <location>
        <position position="47"/>
    </location>
</feature>
<feature type="signal peptide" evidence="7">
    <location>
        <begin position="1"/>
        <end position="20"/>
    </location>
</feature>
<dbReference type="RefSeq" id="WP_055269948.1">
    <property type="nucleotide sequence ID" value="NZ_CABMFH010000035.1"/>
</dbReference>
<name>A0A174PF09_9BACE</name>
<dbReference type="InterPro" id="IPR013320">
    <property type="entry name" value="ConA-like_dom_sf"/>
</dbReference>
<organism evidence="9 11">
    <name type="scientific">Bacteroides faecis</name>
    <dbReference type="NCBI Taxonomy" id="674529"/>
    <lineage>
        <taxon>Bacteria</taxon>
        <taxon>Pseudomonadati</taxon>
        <taxon>Bacteroidota</taxon>
        <taxon>Bacteroidia</taxon>
        <taxon>Bacteroidales</taxon>
        <taxon>Bacteroidaceae</taxon>
        <taxon>Bacteroides</taxon>
    </lineage>
</organism>
<dbReference type="Pfam" id="PF04616">
    <property type="entry name" value="Glyco_hydro_43"/>
    <property type="match status" value="1"/>
</dbReference>
<dbReference type="InterPro" id="IPR041542">
    <property type="entry name" value="GH43_C2"/>
</dbReference>
<dbReference type="GO" id="GO:0005975">
    <property type="term" value="P:carbohydrate metabolic process"/>
    <property type="evidence" value="ECO:0007669"/>
    <property type="project" value="InterPro"/>
</dbReference>
<evidence type="ECO:0000313" key="12">
    <source>
        <dbReference type="Proteomes" id="UP001060104"/>
    </source>
</evidence>
<dbReference type="Gene3D" id="2.115.10.20">
    <property type="entry name" value="Glycosyl hydrolase domain, family 43"/>
    <property type="match status" value="1"/>
</dbReference>
<dbReference type="PANTHER" id="PTHR42812">
    <property type="entry name" value="BETA-XYLOSIDASE"/>
    <property type="match status" value="1"/>
</dbReference>
<dbReference type="EMBL" id="CZAE01000013">
    <property type="protein sequence ID" value="CUP56499.1"/>
    <property type="molecule type" value="Genomic_DNA"/>
</dbReference>
<evidence type="ECO:0000256" key="5">
    <source>
        <dbReference type="PIRSR" id="PIRSR606710-2"/>
    </source>
</evidence>
<dbReference type="SUPFAM" id="SSF75005">
    <property type="entry name" value="Arabinanase/levansucrase/invertase"/>
    <property type="match status" value="1"/>
</dbReference>
<keyword evidence="12" id="KW-1185">Reference proteome</keyword>
<dbReference type="InterPro" id="IPR023296">
    <property type="entry name" value="Glyco_hydro_beta-prop_sf"/>
</dbReference>
<accession>A0A174PF09</accession>
<proteinExistence type="inferred from homology"/>
<evidence type="ECO:0000259" key="8">
    <source>
        <dbReference type="Pfam" id="PF17851"/>
    </source>
</evidence>
<reference evidence="9 11" key="1">
    <citation type="submission" date="2015-09" db="EMBL/GenBank/DDBJ databases">
        <authorList>
            <consortium name="Pathogen Informatics"/>
        </authorList>
    </citation>
    <scope>NUCLEOTIDE SEQUENCE [LARGE SCALE GENOMIC DNA]</scope>
    <source>
        <strain evidence="9 11">2789STDY5834846</strain>
    </source>
</reference>
<dbReference type="InterPro" id="IPR051795">
    <property type="entry name" value="Glycosyl_Hydrlase_43"/>
</dbReference>
<dbReference type="Pfam" id="PF17851">
    <property type="entry name" value="GH43_C2"/>
    <property type="match status" value="1"/>
</dbReference>
<dbReference type="EMBL" id="CP103141">
    <property type="protein sequence ID" value="UVQ72365.1"/>
    <property type="molecule type" value="Genomic_DNA"/>
</dbReference>
<evidence type="ECO:0000256" key="1">
    <source>
        <dbReference type="ARBA" id="ARBA00009865"/>
    </source>
</evidence>
<dbReference type="InterPro" id="IPR006710">
    <property type="entry name" value="Glyco_hydro_43"/>
</dbReference>
<evidence type="ECO:0000256" key="6">
    <source>
        <dbReference type="RuleBase" id="RU361187"/>
    </source>
</evidence>
<evidence type="ECO:0000313" key="10">
    <source>
        <dbReference type="EMBL" id="UVQ72365.1"/>
    </source>
</evidence>
<comment type="similarity">
    <text evidence="1 6">Belongs to the glycosyl hydrolase 43 family.</text>
</comment>